<gene>
    <name evidence="1" type="ORF">EDC18_11613</name>
</gene>
<proteinExistence type="predicted"/>
<dbReference type="Gene3D" id="3.40.50.10850">
    <property type="entry name" value="Ntrc-like two-domain protein"/>
    <property type="match status" value="1"/>
</dbReference>
<dbReference type="InterPro" id="IPR027417">
    <property type="entry name" value="P-loop_NTPase"/>
</dbReference>
<dbReference type="EMBL" id="SMAL01000016">
    <property type="protein sequence ID" value="TCT11654.1"/>
    <property type="molecule type" value="Genomic_DNA"/>
</dbReference>
<dbReference type="SUPFAM" id="SSF52540">
    <property type="entry name" value="P-loop containing nucleoside triphosphate hydrolases"/>
    <property type="match status" value="1"/>
</dbReference>
<sequence>MKIYNLVLGDKDTLFNTKLIKYINTQKEQPFNSRGFSDKSILSKHIIENNIDVLLLTPEMYDSDISYENVKLVIIFSEGNKPNWVKELPVIYKYQGVNKILTKVMSLYSEVSEDTVINNNNTTKIVGVYSPIGRSGKTTLSFGICGLLSENKKVLCINLEELNSVINSNLKSSEYTLSDLLYYIRQKTPNVLLNIKNIVEKINGFDYIFPVRCYVDLLDTKLEEWQLLIEILKKESDYDVVVINFGNSIYSYTLDLISLCDEKILISLPDNASSQKFNSWMESIMLLQRDDLFINTTIVLNHQTSCNKIFVEDNIDFTLPYEEEINERHIHYDSEYGQVVNKIIKKLQVG</sequence>
<dbReference type="Proteomes" id="UP000294902">
    <property type="component" value="Unassembled WGS sequence"/>
</dbReference>
<evidence type="ECO:0000313" key="2">
    <source>
        <dbReference type="Proteomes" id="UP000294902"/>
    </source>
</evidence>
<keyword evidence="2" id="KW-1185">Reference proteome</keyword>
<evidence type="ECO:0000313" key="1">
    <source>
        <dbReference type="EMBL" id="TCT11654.1"/>
    </source>
</evidence>
<protein>
    <submittedName>
        <fullName evidence="1">Cellulose biosynthesis protein BcsQ</fullName>
    </submittedName>
</protein>
<reference evidence="1 2" key="1">
    <citation type="submission" date="2019-03" db="EMBL/GenBank/DDBJ databases">
        <title>Genomic Encyclopedia of Type Strains, Phase IV (KMG-IV): sequencing the most valuable type-strain genomes for metagenomic binning, comparative biology and taxonomic classification.</title>
        <authorList>
            <person name="Goeker M."/>
        </authorList>
    </citation>
    <scope>NUCLEOTIDE SEQUENCE [LARGE SCALE GENOMIC DNA]</scope>
    <source>
        <strain evidence="1 2">DSM 24629</strain>
    </source>
</reference>
<name>A0A4R3MD42_9FIRM</name>
<dbReference type="RefSeq" id="WP_132254172.1">
    <property type="nucleotide sequence ID" value="NZ_SMAL01000016.1"/>
</dbReference>
<dbReference type="Gene3D" id="3.40.50.300">
    <property type="entry name" value="P-loop containing nucleotide triphosphate hydrolases"/>
    <property type="match status" value="1"/>
</dbReference>
<comment type="caution">
    <text evidence="1">The sequence shown here is derived from an EMBL/GenBank/DDBJ whole genome shotgun (WGS) entry which is preliminary data.</text>
</comment>
<dbReference type="AlphaFoldDB" id="A0A4R3MD42"/>
<organism evidence="1 2">
    <name type="scientific">Natranaerovirga pectinivora</name>
    <dbReference type="NCBI Taxonomy" id="682400"/>
    <lineage>
        <taxon>Bacteria</taxon>
        <taxon>Bacillati</taxon>
        <taxon>Bacillota</taxon>
        <taxon>Clostridia</taxon>
        <taxon>Lachnospirales</taxon>
        <taxon>Natranaerovirgaceae</taxon>
        <taxon>Natranaerovirga</taxon>
    </lineage>
</organism>
<accession>A0A4R3MD42</accession>
<dbReference type="OrthoDB" id="9777019at2"/>